<evidence type="ECO:0000313" key="2">
    <source>
        <dbReference type="EMBL" id="SVA31012.1"/>
    </source>
</evidence>
<dbReference type="InterPro" id="IPR013783">
    <property type="entry name" value="Ig-like_fold"/>
</dbReference>
<dbReference type="PANTHER" id="PTHR47135:SF1">
    <property type="entry name" value="FIBRONECTIN TYPE III DOMAIN-CONTAINING PROTEIN 7"/>
    <property type="match status" value="1"/>
</dbReference>
<feature type="domain" description="Fibronectin type-III" evidence="1">
    <location>
        <begin position="369"/>
        <end position="459"/>
    </location>
</feature>
<accession>A0A381US61</accession>
<dbReference type="EMBL" id="UINC01007028">
    <property type="protein sequence ID" value="SVA31012.1"/>
    <property type="molecule type" value="Genomic_DNA"/>
</dbReference>
<dbReference type="PANTHER" id="PTHR47135">
    <property type="entry name" value="FIBRONECTIN TYPE III DOMAIN-CONTAINING PROTEIN 7"/>
    <property type="match status" value="1"/>
</dbReference>
<gene>
    <name evidence="2" type="ORF">METZ01_LOCUS83866</name>
</gene>
<dbReference type="InterPro" id="IPR008969">
    <property type="entry name" value="CarboxyPept-like_regulatory"/>
</dbReference>
<name>A0A381US61_9ZZZZ</name>
<evidence type="ECO:0000259" key="1">
    <source>
        <dbReference type="PROSITE" id="PS50853"/>
    </source>
</evidence>
<protein>
    <recommendedName>
        <fullName evidence="1">Fibronectin type-III domain-containing protein</fullName>
    </recommendedName>
</protein>
<proteinExistence type="predicted"/>
<dbReference type="Pfam" id="PF13620">
    <property type="entry name" value="CarboxypepD_reg"/>
    <property type="match status" value="1"/>
</dbReference>
<dbReference type="PROSITE" id="PS50853">
    <property type="entry name" value="FN3"/>
    <property type="match status" value="1"/>
</dbReference>
<dbReference type="Gene3D" id="2.60.40.10">
    <property type="entry name" value="Immunoglobulins"/>
    <property type="match status" value="4"/>
</dbReference>
<dbReference type="SUPFAM" id="SSF49464">
    <property type="entry name" value="Carboxypeptidase regulatory domain-like"/>
    <property type="match status" value="1"/>
</dbReference>
<sequence length="982" mass="110085">MILKITLFFSLVAPVFADPVTISGTVNNPAGNPVKKAVVTLRNMKDNVLMEEKTNRKGIFSFKEVEPNFYFLVIEHEGDGSKRIKINPRKTRNADLELSLELTGEDEPTRCYLFSNDKPTDFDPILKVRDLNVQSSTEQIIITWKDIKQAQSFILFENDIEIYRGEETRFEKNEFPGKEFCYSIEALGGFGLMGERSDIYCTSVATAIPRDIVIDVSKNTLSLNWAPVNGALSYVIYRNDEKIINSDKTNILDSDLDFGTEYFYKITAVDALDQESHPSVAVKGTTRDFVEPPILSSMKNASRIILIWNEVKIAKSYNIYREGELLSSAQSNTFSDDVPSGKKYCYEITSIDQFGVESSRSNSHCAKVPIQSPTGVTADGGVTSMHLNWDEVSGAANYKIYEKVDQDSLLFINQVKSTQLTVQNLDYGADKCYQISALDSEGEETELSSSACNVVLDPPHFTIQKMTLIEPSGNSVIDSRETGILQFALFNDGQSPAHQVTMSIISHDSSQNLLVGEPAVIDTLQAGRIKFGKINLEGLLQVETGEHEFELQVSSINGIILDAPYLFKVETKSVIPPKLIVADFAIANDFGTHYIPINEIVNLIIRIQNVGEGESESVQIKIKENRSFTTPDFTGNISLPAFGPGDYMDIEVPIMSFQDNFSVDIELTDFLDRTVLQRLNLEAMKHYRSSMELITQSIGTEDVDHYPDALGEIDVDRRIPLGRKNPNAMAVILATEYYEDGNYPQLDYANRDGDVVRQYFNHAFGLSDFQLLPSKTWQMEGGPTENDFRNIFDPHQGSLRKRIITAEKYSDVDEMDIFLYYRGYGEWVDGKPLLIPKDAKVTRHITKYPLEQLVSNLSLLSVLGNIRSITLFLDITYINPKNSVGSIWNFPKMSDKICILSAASNGESSQVYKEKKHSIFSYSLLKGLAGGADDGDNLLELGELTEYIYKAVPEYARTVSNSSQQNPSFKGTDLKRIILDLR</sequence>
<dbReference type="AlphaFoldDB" id="A0A381US61"/>
<dbReference type="CDD" id="cd00063">
    <property type="entry name" value="FN3"/>
    <property type="match status" value="1"/>
</dbReference>
<dbReference type="SUPFAM" id="SSF49265">
    <property type="entry name" value="Fibronectin type III"/>
    <property type="match status" value="2"/>
</dbReference>
<organism evidence="2">
    <name type="scientific">marine metagenome</name>
    <dbReference type="NCBI Taxonomy" id="408172"/>
    <lineage>
        <taxon>unclassified sequences</taxon>
        <taxon>metagenomes</taxon>
        <taxon>ecological metagenomes</taxon>
    </lineage>
</organism>
<dbReference type="InterPro" id="IPR003961">
    <property type="entry name" value="FN3_dom"/>
</dbReference>
<dbReference type="InterPro" id="IPR036116">
    <property type="entry name" value="FN3_sf"/>
</dbReference>
<dbReference type="SMART" id="SM00060">
    <property type="entry name" value="FN3"/>
    <property type="match status" value="2"/>
</dbReference>
<reference evidence="2" key="1">
    <citation type="submission" date="2018-05" db="EMBL/GenBank/DDBJ databases">
        <authorList>
            <person name="Lanie J.A."/>
            <person name="Ng W.-L."/>
            <person name="Kazmierczak K.M."/>
            <person name="Andrzejewski T.M."/>
            <person name="Davidsen T.M."/>
            <person name="Wayne K.J."/>
            <person name="Tettelin H."/>
            <person name="Glass J.I."/>
            <person name="Rusch D."/>
            <person name="Podicherti R."/>
            <person name="Tsui H.-C.T."/>
            <person name="Winkler M.E."/>
        </authorList>
    </citation>
    <scope>NUCLEOTIDE SEQUENCE</scope>
</reference>